<sequence>GEEEDSSILELHSDMDIKLDESDILAPVPEKSKWEVDEDGQLQSSPSDPKEINDSKSKVSSEVLKRAENVIFARAINSIRPIEIKKGTGER</sequence>
<feature type="compositionally biased region" description="Basic and acidic residues" evidence="1">
    <location>
        <begin position="48"/>
        <end position="60"/>
    </location>
</feature>
<dbReference type="Proteomes" id="UP001168537">
    <property type="component" value="Unassembled WGS sequence"/>
</dbReference>
<feature type="non-terminal residue" evidence="2">
    <location>
        <position position="91"/>
    </location>
</feature>
<evidence type="ECO:0000313" key="3">
    <source>
        <dbReference type="Proteomes" id="UP001168537"/>
    </source>
</evidence>
<gene>
    <name evidence="2" type="ORF">QWY29_20440</name>
</gene>
<dbReference type="EMBL" id="JAUHJR010000186">
    <property type="protein sequence ID" value="MDN4163738.1"/>
    <property type="molecule type" value="Genomic_DNA"/>
</dbReference>
<feature type="region of interest" description="Disordered" evidence="1">
    <location>
        <begin position="30"/>
        <end position="60"/>
    </location>
</feature>
<reference evidence="2" key="1">
    <citation type="submission" date="2023-06" db="EMBL/GenBank/DDBJ databases">
        <title>Draft genome sequence of Nocardioides sp. SOB72.</title>
        <authorList>
            <person name="Zhang G."/>
        </authorList>
    </citation>
    <scope>NUCLEOTIDE SEQUENCE</scope>
    <source>
        <strain evidence="2">SOB72</strain>
    </source>
</reference>
<accession>A0ABT8EZY5</accession>
<proteinExistence type="predicted"/>
<comment type="caution">
    <text evidence="2">The sequence shown here is derived from an EMBL/GenBank/DDBJ whole genome shotgun (WGS) entry which is preliminary data.</text>
</comment>
<organism evidence="2 3">
    <name type="scientific">Nocardioides abyssi</name>
    <dbReference type="NCBI Taxonomy" id="3058370"/>
    <lineage>
        <taxon>Bacteria</taxon>
        <taxon>Bacillati</taxon>
        <taxon>Actinomycetota</taxon>
        <taxon>Actinomycetes</taxon>
        <taxon>Propionibacteriales</taxon>
        <taxon>Nocardioidaceae</taxon>
        <taxon>Nocardioides</taxon>
    </lineage>
</organism>
<name>A0ABT8EZY5_9ACTN</name>
<evidence type="ECO:0000313" key="2">
    <source>
        <dbReference type="EMBL" id="MDN4163738.1"/>
    </source>
</evidence>
<dbReference type="RefSeq" id="WP_300963057.1">
    <property type="nucleotide sequence ID" value="NZ_JAUHJR010000186.1"/>
</dbReference>
<keyword evidence="3" id="KW-1185">Reference proteome</keyword>
<evidence type="ECO:0000256" key="1">
    <source>
        <dbReference type="SAM" id="MobiDB-lite"/>
    </source>
</evidence>
<feature type="non-terminal residue" evidence="2">
    <location>
        <position position="1"/>
    </location>
</feature>
<protein>
    <submittedName>
        <fullName evidence="2">Uncharacterized protein</fullName>
    </submittedName>
</protein>